<reference evidence="1" key="1">
    <citation type="submission" date="2018-05" db="EMBL/GenBank/DDBJ databases">
        <authorList>
            <person name="Lanie J.A."/>
            <person name="Ng W.-L."/>
            <person name="Kazmierczak K.M."/>
            <person name="Andrzejewski T.M."/>
            <person name="Davidsen T.M."/>
            <person name="Wayne K.J."/>
            <person name="Tettelin H."/>
            <person name="Glass J.I."/>
            <person name="Rusch D."/>
            <person name="Podicherti R."/>
            <person name="Tsui H.-C.T."/>
            <person name="Winkler M.E."/>
        </authorList>
    </citation>
    <scope>NUCLEOTIDE SEQUENCE</scope>
</reference>
<protein>
    <recommendedName>
        <fullName evidence="2">Lipoprotein</fullName>
    </recommendedName>
</protein>
<evidence type="ECO:0000313" key="1">
    <source>
        <dbReference type="EMBL" id="SUZ76819.1"/>
    </source>
</evidence>
<name>A0A381QEJ2_9ZZZZ</name>
<sequence length="98" mass="11534">MFRHYSIILIFVLFLSGCQVQVRYPAEFPSKTVISNEETFWFWGLMGEKKYELNDLCPQGRVYELRIHNTWMQSTYTALTLGIYSPRTITIVCSIRGE</sequence>
<evidence type="ECO:0008006" key="2">
    <source>
        <dbReference type="Google" id="ProtNLM"/>
    </source>
</evidence>
<dbReference type="PROSITE" id="PS51257">
    <property type="entry name" value="PROKAR_LIPOPROTEIN"/>
    <property type="match status" value="1"/>
</dbReference>
<proteinExistence type="predicted"/>
<dbReference type="InterPro" id="IPR010438">
    <property type="entry name" value="Lambda_Bor"/>
</dbReference>
<dbReference type="AlphaFoldDB" id="A0A381QEJ2"/>
<accession>A0A381QEJ2</accession>
<dbReference type="EMBL" id="UINC01001293">
    <property type="protein sequence ID" value="SUZ76819.1"/>
    <property type="molecule type" value="Genomic_DNA"/>
</dbReference>
<gene>
    <name evidence="1" type="ORF">METZ01_LOCUS29673</name>
</gene>
<organism evidence="1">
    <name type="scientific">marine metagenome</name>
    <dbReference type="NCBI Taxonomy" id="408172"/>
    <lineage>
        <taxon>unclassified sequences</taxon>
        <taxon>metagenomes</taxon>
        <taxon>ecological metagenomes</taxon>
    </lineage>
</organism>
<dbReference type="Pfam" id="PF06291">
    <property type="entry name" value="Lambda_Bor"/>
    <property type="match status" value="1"/>
</dbReference>